<proteinExistence type="predicted"/>
<dbReference type="Gene3D" id="1.10.260.40">
    <property type="entry name" value="lambda repressor-like DNA-binding domains"/>
    <property type="match status" value="1"/>
</dbReference>
<dbReference type="PROSITE" id="PS50943">
    <property type="entry name" value="HTH_CROC1"/>
    <property type="match status" value="1"/>
</dbReference>
<dbReference type="Pfam" id="PF19054">
    <property type="entry name" value="DUF5753"/>
    <property type="match status" value="1"/>
</dbReference>
<dbReference type="Pfam" id="PF13560">
    <property type="entry name" value="HTH_31"/>
    <property type="match status" value="1"/>
</dbReference>
<dbReference type="SUPFAM" id="SSF47413">
    <property type="entry name" value="lambda repressor-like DNA-binding domains"/>
    <property type="match status" value="1"/>
</dbReference>
<evidence type="ECO:0000313" key="3">
    <source>
        <dbReference type="Proteomes" id="UP000575985"/>
    </source>
</evidence>
<dbReference type="CDD" id="cd00093">
    <property type="entry name" value="HTH_XRE"/>
    <property type="match status" value="1"/>
</dbReference>
<evidence type="ECO:0000313" key="2">
    <source>
        <dbReference type="EMBL" id="NYI97358.1"/>
    </source>
</evidence>
<dbReference type="InterPro" id="IPR043917">
    <property type="entry name" value="DUF5753"/>
</dbReference>
<accession>A0A853BPI6</accession>
<reference evidence="2 3" key="1">
    <citation type="submission" date="2020-07" db="EMBL/GenBank/DDBJ databases">
        <title>Sequencing the genomes of 1000 actinobacteria strains.</title>
        <authorList>
            <person name="Klenk H.-P."/>
        </authorList>
    </citation>
    <scope>NUCLEOTIDE SEQUENCE [LARGE SCALE GENOMIC DNA]</scope>
    <source>
        <strain evidence="2 3">DSM 45927</strain>
    </source>
</reference>
<dbReference type="RefSeq" id="WP_179768723.1">
    <property type="nucleotide sequence ID" value="NZ_JACCFO010000001.1"/>
</dbReference>
<evidence type="ECO:0000259" key="1">
    <source>
        <dbReference type="PROSITE" id="PS50943"/>
    </source>
</evidence>
<protein>
    <submittedName>
        <fullName evidence="2">Transcriptional regulator with XRE-family HTH domain</fullName>
    </submittedName>
</protein>
<dbReference type="InterPro" id="IPR010982">
    <property type="entry name" value="Lambda_DNA-bd_dom_sf"/>
</dbReference>
<feature type="domain" description="HTH cro/C1-type" evidence="1">
    <location>
        <begin position="9"/>
        <end position="40"/>
    </location>
</feature>
<name>A0A853BPI6_9ACTN</name>
<dbReference type="AlphaFoldDB" id="A0A853BPI6"/>
<comment type="caution">
    <text evidence="2">The sequence shown here is derived from an EMBL/GenBank/DDBJ whole genome shotgun (WGS) entry which is preliminary data.</text>
</comment>
<sequence length="262" mass="29341">MSMRFGIELRKWRQQARLSQQELADAVPMSQSHLSAIERGAKRTTEAQVLRLDSVLSAGGQLLRRWEDSQRTVTGYAEWFAGVAVTEREATEIREYCPLIVAGLLQTGDYARAVFREGWPNQTERETEDRVRARMERQALLENERPPMLRVVLEEHVLDRPIGGREAMKTQLRRLVEMAQRPHVVITVVPTSAPICPGQDGGFMLFTVPNKGTVAFTETKVSGHPSDDPETVAVYLNTFGDLTTAALPPAQSLELMKGKLDS</sequence>
<dbReference type="GO" id="GO:0003677">
    <property type="term" value="F:DNA binding"/>
    <property type="evidence" value="ECO:0007669"/>
    <property type="project" value="InterPro"/>
</dbReference>
<dbReference type="Proteomes" id="UP000575985">
    <property type="component" value="Unassembled WGS sequence"/>
</dbReference>
<organism evidence="2 3">
    <name type="scientific">Streptomonospora nanhaiensis</name>
    <dbReference type="NCBI Taxonomy" id="1323731"/>
    <lineage>
        <taxon>Bacteria</taxon>
        <taxon>Bacillati</taxon>
        <taxon>Actinomycetota</taxon>
        <taxon>Actinomycetes</taxon>
        <taxon>Streptosporangiales</taxon>
        <taxon>Nocardiopsidaceae</taxon>
        <taxon>Streptomonospora</taxon>
    </lineage>
</organism>
<dbReference type="SMART" id="SM00530">
    <property type="entry name" value="HTH_XRE"/>
    <property type="match status" value="1"/>
</dbReference>
<dbReference type="InterPro" id="IPR001387">
    <property type="entry name" value="Cro/C1-type_HTH"/>
</dbReference>
<gene>
    <name evidence="2" type="ORF">HNR12_003635</name>
</gene>
<keyword evidence="3" id="KW-1185">Reference proteome</keyword>
<dbReference type="EMBL" id="JACCFO010000001">
    <property type="protein sequence ID" value="NYI97358.1"/>
    <property type="molecule type" value="Genomic_DNA"/>
</dbReference>